<comment type="caution">
    <text evidence="2">The sequence shown here is derived from an EMBL/GenBank/DDBJ whole genome shotgun (WGS) entry which is preliminary data.</text>
</comment>
<sequence>MRESTPSPAPKIRQATPLSRRPPSKKKNNSAELESSLILVCQTMHQRLQDNRNSEMTGSLDETFAKLIVNQLERLPPHEKQKRQQAIMQILYEPYDF</sequence>
<dbReference type="Proteomes" id="UP001497644">
    <property type="component" value="Unassembled WGS sequence"/>
</dbReference>
<gene>
    <name evidence="2" type="ORF">LPLAT_LOCUS9557</name>
</gene>
<protein>
    <recommendedName>
        <fullName evidence="4">BESS domain-containing protein</fullName>
    </recommendedName>
</protein>
<organism evidence="2 3">
    <name type="scientific">Lasius platythorax</name>
    <dbReference type="NCBI Taxonomy" id="488582"/>
    <lineage>
        <taxon>Eukaryota</taxon>
        <taxon>Metazoa</taxon>
        <taxon>Ecdysozoa</taxon>
        <taxon>Arthropoda</taxon>
        <taxon>Hexapoda</taxon>
        <taxon>Insecta</taxon>
        <taxon>Pterygota</taxon>
        <taxon>Neoptera</taxon>
        <taxon>Endopterygota</taxon>
        <taxon>Hymenoptera</taxon>
        <taxon>Apocrita</taxon>
        <taxon>Aculeata</taxon>
        <taxon>Formicoidea</taxon>
        <taxon>Formicidae</taxon>
        <taxon>Formicinae</taxon>
        <taxon>Lasius</taxon>
        <taxon>Lasius</taxon>
    </lineage>
</organism>
<proteinExistence type="predicted"/>
<evidence type="ECO:0000313" key="3">
    <source>
        <dbReference type="Proteomes" id="UP001497644"/>
    </source>
</evidence>
<evidence type="ECO:0000256" key="1">
    <source>
        <dbReference type="SAM" id="MobiDB-lite"/>
    </source>
</evidence>
<dbReference type="AlphaFoldDB" id="A0AAV2N062"/>
<evidence type="ECO:0000313" key="2">
    <source>
        <dbReference type="EMBL" id="CAL1672651.1"/>
    </source>
</evidence>
<keyword evidence="3" id="KW-1185">Reference proteome</keyword>
<evidence type="ECO:0008006" key="4">
    <source>
        <dbReference type="Google" id="ProtNLM"/>
    </source>
</evidence>
<dbReference type="EMBL" id="CAXIPU020000776">
    <property type="protein sequence ID" value="CAL1672651.1"/>
    <property type="molecule type" value="Genomic_DNA"/>
</dbReference>
<name>A0AAV2N062_9HYME</name>
<reference evidence="2" key="1">
    <citation type="submission" date="2024-04" db="EMBL/GenBank/DDBJ databases">
        <authorList>
            <consortium name="Molecular Ecology Group"/>
        </authorList>
    </citation>
    <scope>NUCLEOTIDE SEQUENCE</scope>
</reference>
<feature type="region of interest" description="Disordered" evidence="1">
    <location>
        <begin position="1"/>
        <end position="33"/>
    </location>
</feature>
<accession>A0AAV2N062</accession>